<evidence type="ECO:0000256" key="2">
    <source>
        <dbReference type="SAM" id="MobiDB-lite"/>
    </source>
</evidence>
<comment type="caution">
    <text evidence="3">The sequence shown here is derived from an EMBL/GenBank/DDBJ whole genome shotgun (WGS) entry which is preliminary data.</text>
</comment>
<name>A0ABQ8UIV0_9EUKA</name>
<evidence type="ECO:0000313" key="4">
    <source>
        <dbReference type="Proteomes" id="UP001141327"/>
    </source>
</evidence>
<keyword evidence="1" id="KW-0175">Coiled coil</keyword>
<proteinExistence type="predicted"/>
<evidence type="ECO:0000313" key="3">
    <source>
        <dbReference type="EMBL" id="KAJ4459149.1"/>
    </source>
</evidence>
<protein>
    <submittedName>
        <fullName evidence="3">Uncharacterized protein</fullName>
    </submittedName>
</protein>
<keyword evidence="4" id="KW-1185">Reference proteome</keyword>
<feature type="region of interest" description="Disordered" evidence="2">
    <location>
        <begin position="104"/>
        <end position="138"/>
    </location>
</feature>
<feature type="compositionally biased region" description="Polar residues" evidence="2">
    <location>
        <begin position="104"/>
        <end position="124"/>
    </location>
</feature>
<feature type="coiled-coil region" evidence="1">
    <location>
        <begin position="441"/>
        <end position="479"/>
    </location>
</feature>
<feature type="region of interest" description="Disordered" evidence="2">
    <location>
        <begin position="509"/>
        <end position="531"/>
    </location>
</feature>
<sequence length="531" mass="59670">MDTSYLDERLDQLPLDQQVAELKELLRRKDAQILTSKASKDQMAKVLEDAQQKLEVLSRELARNEEELATANGKIEAMERETSFETERWKQRVATLQSQLETATKQIQSGMIRSTSRAGTTSPVPGTADTSKESQRAAEEYTAALERIRKLEAELREQQLFAERERQTLMAVIEQHTAVPASPAPSRAASAVASPIPVRASPAVRARQVQASPALAAAAVAASPMPPMAPSPSAQQDSASWPDAPFFQAQVAALQAELQEAQQQHHTELLAVKQRWEGRVNKLSEESISLAERLRAAEAERDEALGRVQQLQEEMVLQGQHSDREIGDLKQRIGELQQELSNVRVALLAATEDSTHRPDIGLVQRNHELEDQIDELRAQYTREKEQLNSEHRIEMARARGQTRRLMEEGKSADNKVKLLQAELQKQTDYFHEENGIMQHQLELLRNDNVKMKSEIRALTQQAQRDRADYTRNTTRLQRELEHSVSMATEQSRCRIRELEAELEALRGPAGVELEPHHPAMAAGLPATPKGR</sequence>
<reference evidence="3" key="1">
    <citation type="journal article" date="2022" name="bioRxiv">
        <title>Genomics of Preaxostyla Flagellates Illuminates Evolutionary Transitions and the Path Towards Mitochondrial Loss.</title>
        <authorList>
            <person name="Novak L.V.F."/>
            <person name="Treitli S.C."/>
            <person name="Pyrih J."/>
            <person name="Halakuc P."/>
            <person name="Pipaliya S.V."/>
            <person name="Vacek V."/>
            <person name="Brzon O."/>
            <person name="Soukal P."/>
            <person name="Eme L."/>
            <person name="Dacks J.B."/>
            <person name="Karnkowska A."/>
            <person name="Elias M."/>
            <person name="Hampl V."/>
        </authorList>
    </citation>
    <scope>NUCLEOTIDE SEQUENCE</scope>
    <source>
        <strain evidence="3">RCP-MX</strain>
    </source>
</reference>
<evidence type="ECO:0000256" key="1">
    <source>
        <dbReference type="SAM" id="Coils"/>
    </source>
</evidence>
<feature type="coiled-coil region" evidence="1">
    <location>
        <begin position="244"/>
        <end position="393"/>
    </location>
</feature>
<gene>
    <name evidence="3" type="ORF">PAPYR_4950</name>
</gene>
<accession>A0ABQ8UIV0</accession>
<organism evidence="3 4">
    <name type="scientific">Paratrimastix pyriformis</name>
    <dbReference type="NCBI Taxonomy" id="342808"/>
    <lineage>
        <taxon>Eukaryota</taxon>
        <taxon>Metamonada</taxon>
        <taxon>Preaxostyla</taxon>
        <taxon>Paratrimastigidae</taxon>
        <taxon>Paratrimastix</taxon>
    </lineage>
</organism>
<dbReference type="Proteomes" id="UP001141327">
    <property type="component" value="Unassembled WGS sequence"/>
</dbReference>
<dbReference type="EMBL" id="JAPMOS010000022">
    <property type="protein sequence ID" value="KAJ4459149.1"/>
    <property type="molecule type" value="Genomic_DNA"/>
</dbReference>